<comment type="caution">
    <text evidence="1">The sequence shown here is derived from an EMBL/GenBank/DDBJ whole genome shotgun (WGS) entry which is preliminary data.</text>
</comment>
<dbReference type="EMBL" id="CM042036">
    <property type="protein sequence ID" value="KAI3744864.1"/>
    <property type="molecule type" value="Genomic_DNA"/>
</dbReference>
<protein>
    <submittedName>
        <fullName evidence="1">Uncharacterized protein</fullName>
    </submittedName>
</protein>
<proteinExistence type="predicted"/>
<dbReference type="Proteomes" id="UP001056120">
    <property type="component" value="Linkage Group LG19"/>
</dbReference>
<organism evidence="1 2">
    <name type="scientific">Smallanthus sonchifolius</name>
    <dbReference type="NCBI Taxonomy" id="185202"/>
    <lineage>
        <taxon>Eukaryota</taxon>
        <taxon>Viridiplantae</taxon>
        <taxon>Streptophyta</taxon>
        <taxon>Embryophyta</taxon>
        <taxon>Tracheophyta</taxon>
        <taxon>Spermatophyta</taxon>
        <taxon>Magnoliopsida</taxon>
        <taxon>eudicotyledons</taxon>
        <taxon>Gunneridae</taxon>
        <taxon>Pentapetalae</taxon>
        <taxon>asterids</taxon>
        <taxon>campanulids</taxon>
        <taxon>Asterales</taxon>
        <taxon>Asteraceae</taxon>
        <taxon>Asteroideae</taxon>
        <taxon>Heliantheae alliance</taxon>
        <taxon>Millerieae</taxon>
        <taxon>Smallanthus</taxon>
    </lineage>
</organism>
<accession>A0ACB9DDX5</accession>
<reference evidence="1 2" key="2">
    <citation type="journal article" date="2022" name="Mol. Ecol. Resour.">
        <title>The genomes of chicory, endive, great burdock and yacon provide insights into Asteraceae paleo-polyploidization history and plant inulin production.</title>
        <authorList>
            <person name="Fan W."/>
            <person name="Wang S."/>
            <person name="Wang H."/>
            <person name="Wang A."/>
            <person name="Jiang F."/>
            <person name="Liu H."/>
            <person name="Zhao H."/>
            <person name="Xu D."/>
            <person name="Zhang Y."/>
        </authorList>
    </citation>
    <scope>NUCLEOTIDE SEQUENCE [LARGE SCALE GENOMIC DNA]</scope>
    <source>
        <strain evidence="2">cv. Yunnan</strain>
        <tissue evidence="1">Leaves</tissue>
    </source>
</reference>
<evidence type="ECO:0000313" key="1">
    <source>
        <dbReference type="EMBL" id="KAI3744864.1"/>
    </source>
</evidence>
<gene>
    <name evidence="1" type="ORF">L1987_57960</name>
</gene>
<reference evidence="2" key="1">
    <citation type="journal article" date="2022" name="Mol. Ecol. Resour.">
        <title>The genomes of chicory, endive, great burdock and yacon provide insights into Asteraceae palaeo-polyploidization history and plant inulin production.</title>
        <authorList>
            <person name="Fan W."/>
            <person name="Wang S."/>
            <person name="Wang H."/>
            <person name="Wang A."/>
            <person name="Jiang F."/>
            <person name="Liu H."/>
            <person name="Zhao H."/>
            <person name="Xu D."/>
            <person name="Zhang Y."/>
        </authorList>
    </citation>
    <scope>NUCLEOTIDE SEQUENCE [LARGE SCALE GENOMIC DNA]</scope>
    <source>
        <strain evidence="2">cv. Yunnan</strain>
    </source>
</reference>
<evidence type="ECO:0000313" key="2">
    <source>
        <dbReference type="Proteomes" id="UP001056120"/>
    </source>
</evidence>
<name>A0ACB9DDX5_9ASTR</name>
<keyword evidence="2" id="KW-1185">Reference proteome</keyword>
<sequence>MPQEDEVTSYVYCTSSSANIVSDREKRETVSIKKDVDDGIMEEEELSEELCVPKNQNIPRENCILVEPDILVQESEDPFFKRNFVKKQQYSGSRSVEKHTQEPKPFVNHGAVRRNSCVKEGNVSKPKSKKEPKSDVKLSKPQRRRRNKQLQKLLFQSDQSDVFKNLKFDEASTSRVQKVDRMGFSKPISQQSISKKVHLKQSR</sequence>